<feature type="non-terminal residue" evidence="1">
    <location>
        <position position="1"/>
    </location>
</feature>
<protein>
    <submittedName>
        <fullName evidence="1">Uncharacterized protein</fullName>
    </submittedName>
</protein>
<evidence type="ECO:0000313" key="2">
    <source>
        <dbReference type="Proteomes" id="UP000007174"/>
    </source>
</evidence>
<reference evidence="2" key="1">
    <citation type="journal article" date="2012" name="Nat. Genet.">
        <title>Lifestyle transitions in plant pathogenic Colletotrichum fungi deciphered by genome and transcriptome analyses.</title>
        <authorList>
            <person name="O'Connell R.J."/>
            <person name="Thon M.R."/>
            <person name="Hacquard S."/>
            <person name="Amyotte S.G."/>
            <person name="Kleemann J."/>
            <person name="Torres M.F."/>
            <person name="Damm U."/>
            <person name="Buiate E.A."/>
            <person name="Epstein L."/>
            <person name="Alkan N."/>
            <person name="Altmueller J."/>
            <person name="Alvarado-Balderrama L."/>
            <person name="Bauser C.A."/>
            <person name="Becker C."/>
            <person name="Birren B.W."/>
            <person name="Chen Z."/>
            <person name="Choi J."/>
            <person name="Crouch J.A."/>
            <person name="Duvick J.P."/>
            <person name="Farman M.A."/>
            <person name="Gan P."/>
            <person name="Heiman D."/>
            <person name="Henrissat B."/>
            <person name="Howard R.J."/>
            <person name="Kabbage M."/>
            <person name="Koch C."/>
            <person name="Kracher B."/>
            <person name="Kubo Y."/>
            <person name="Law A.D."/>
            <person name="Lebrun M.-H."/>
            <person name="Lee Y.-H."/>
            <person name="Miyara I."/>
            <person name="Moore N."/>
            <person name="Neumann U."/>
            <person name="Nordstroem K."/>
            <person name="Panaccione D.G."/>
            <person name="Panstruga R."/>
            <person name="Place M."/>
            <person name="Proctor R.H."/>
            <person name="Prusky D."/>
            <person name="Rech G."/>
            <person name="Reinhardt R."/>
            <person name="Rollins J.A."/>
            <person name="Rounsley S."/>
            <person name="Schardl C.L."/>
            <person name="Schwartz D.C."/>
            <person name="Shenoy N."/>
            <person name="Shirasu K."/>
            <person name="Sikhakolli U.R."/>
            <person name="Stueber K."/>
            <person name="Sukno S.A."/>
            <person name="Sweigard J.A."/>
            <person name="Takano Y."/>
            <person name="Takahara H."/>
            <person name="Trail F."/>
            <person name="van der Does H.C."/>
            <person name="Voll L.M."/>
            <person name="Will I."/>
            <person name="Young S."/>
            <person name="Zeng Q."/>
            <person name="Zhang J."/>
            <person name="Zhou S."/>
            <person name="Dickman M.B."/>
            <person name="Schulze-Lefert P."/>
            <person name="Ver Loren van Themaat E."/>
            <person name="Ma L.-J."/>
            <person name="Vaillancourt L.J."/>
        </authorList>
    </citation>
    <scope>NUCLEOTIDE SEQUENCE [LARGE SCALE GENOMIC DNA]</scope>
    <source>
        <strain evidence="2">IMI 349063</strain>
    </source>
</reference>
<name>H1W079_COLHI</name>
<dbReference type="VEuPathDB" id="FungiDB:CH63R_01014"/>
<gene>
    <name evidence="1" type="ORF">CH063_14819</name>
</gene>
<dbReference type="EMBL" id="CACQ02008143">
    <property type="protein sequence ID" value="CCF45891.1"/>
    <property type="molecule type" value="Genomic_DNA"/>
</dbReference>
<proteinExistence type="predicted"/>
<accession>H1W079</accession>
<dbReference type="STRING" id="759273.H1W079"/>
<dbReference type="Proteomes" id="UP000007174">
    <property type="component" value="Unassembled WGS sequence"/>
</dbReference>
<organism evidence="1 2">
    <name type="scientific">Colletotrichum higginsianum (strain IMI 349063)</name>
    <name type="common">Crucifer anthracnose fungus</name>
    <dbReference type="NCBI Taxonomy" id="759273"/>
    <lineage>
        <taxon>Eukaryota</taxon>
        <taxon>Fungi</taxon>
        <taxon>Dikarya</taxon>
        <taxon>Ascomycota</taxon>
        <taxon>Pezizomycotina</taxon>
        <taxon>Sordariomycetes</taxon>
        <taxon>Hypocreomycetidae</taxon>
        <taxon>Glomerellales</taxon>
        <taxon>Glomerellaceae</taxon>
        <taxon>Colletotrichum</taxon>
        <taxon>Colletotrichum destructivum species complex</taxon>
    </lineage>
</organism>
<sequence length="54" mass="5938">MSHRAFIAIQEGIPRTKDPADAVKIRGDRRITFQGNADPGVLYGTHEAMTKAVE</sequence>
<evidence type="ECO:0000313" key="1">
    <source>
        <dbReference type="EMBL" id="CCF45891.1"/>
    </source>
</evidence>
<dbReference type="AlphaFoldDB" id="H1W079"/>
<dbReference type="HOGENOM" id="CLU_3055916_0_0_1"/>